<feature type="region of interest" description="Disordered" evidence="2">
    <location>
        <begin position="1"/>
        <end position="34"/>
    </location>
</feature>
<feature type="region of interest" description="Disordered" evidence="2">
    <location>
        <begin position="290"/>
        <end position="329"/>
    </location>
</feature>
<dbReference type="InterPro" id="IPR006600">
    <property type="entry name" value="HTH_CenpB_DNA-bd_dom"/>
</dbReference>
<dbReference type="Pfam" id="PF03221">
    <property type="entry name" value="HTH_Tnp_Tc5"/>
    <property type="match status" value="1"/>
</dbReference>
<evidence type="ECO:0000256" key="1">
    <source>
        <dbReference type="ARBA" id="ARBA00023125"/>
    </source>
</evidence>
<dbReference type="Gene3D" id="3.40.5.100">
    <property type="match status" value="1"/>
</dbReference>
<feature type="compositionally biased region" description="Low complexity" evidence="2">
    <location>
        <begin position="16"/>
        <end position="29"/>
    </location>
</feature>
<proteinExistence type="predicted"/>
<name>A0A9W6YLB2_9STRA</name>
<keyword evidence="1" id="KW-0238">DNA-binding</keyword>
<evidence type="ECO:0000256" key="2">
    <source>
        <dbReference type="SAM" id="MobiDB-lite"/>
    </source>
</evidence>
<dbReference type="Gene3D" id="3.40.50.150">
    <property type="entry name" value="Vaccinia Virus protein VP39"/>
    <property type="match status" value="1"/>
</dbReference>
<dbReference type="SUPFAM" id="SSF53335">
    <property type="entry name" value="S-adenosyl-L-methionine-dependent methyltransferases"/>
    <property type="match status" value="1"/>
</dbReference>
<feature type="region of interest" description="Disordered" evidence="2">
    <location>
        <begin position="156"/>
        <end position="190"/>
    </location>
</feature>
<dbReference type="GO" id="GO:0003677">
    <property type="term" value="F:DNA binding"/>
    <property type="evidence" value="ECO:0007669"/>
    <property type="project" value="UniProtKB-KW"/>
</dbReference>
<feature type="compositionally biased region" description="Polar residues" evidence="2">
    <location>
        <begin position="700"/>
        <end position="713"/>
    </location>
</feature>
<comment type="caution">
    <text evidence="4">The sequence shown here is derived from an EMBL/GenBank/DDBJ whole genome shotgun (WGS) entry which is preliminary data.</text>
</comment>
<dbReference type="Proteomes" id="UP001165121">
    <property type="component" value="Unassembled WGS sequence"/>
</dbReference>
<feature type="compositionally biased region" description="Polar residues" evidence="2">
    <location>
        <begin position="175"/>
        <end position="190"/>
    </location>
</feature>
<accession>A0A9W6YLB2</accession>
<feature type="region of interest" description="Disordered" evidence="2">
    <location>
        <begin position="700"/>
        <end position="738"/>
    </location>
</feature>
<evidence type="ECO:0000313" key="5">
    <source>
        <dbReference type="Proteomes" id="UP001165121"/>
    </source>
</evidence>
<feature type="domain" description="HTH CENPB-type" evidence="3">
    <location>
        <begin position="190"/>
        <end position="234"/>
    </location>
</feature>
<keyword evidence="5" id="KW-1185">Reference proteome</keyword>
<dbReference type="EMBL" id="BSXT01008725">
    <property type="protein sequence ID" value="GMF66678.1"/>
    <property type="molecule type" value="Genomic_DNA"/>
</dbReference>
<dbReference type="InterPro" id="IPR029063">
    <property type="entry name" value="SAM-dependent_MTases_sf"/>
</dbReference>
<protein>
    <submittedName>
        <fullName evidence="4">Unnamed protein product</fullName>
    </submittedName>
</protein>
<evidence type="ECO:0000313" key="4">
    <source>
        <dbReference type="EMBL" id="GMF66678.1"/>
    </source>
</evidence>
<gene>
    <name evidence="4" type="ORF">Pfra01_002825700</name>
</gene>
<sequence length="753" mass="80422">MGDPDGKDGSRGGSDSGASAAPSTDAPSARVGGKRKLTRTALTLREKAIVKSFCEQKVADCKARSELVPSQEVLRREVAAQFGWSCGRSTLSKIISMDWKLLRSGEQGGDAPRNPDMKRRRRPLFPAFEADLVKFIAAHIDAAKGSEHVAAGAGETSVAGVAGSPAADRDVDSGRGSQRQSDQPSGGSRTLTEALILEEAQRLKQEHGVSDDMLVLSVGWLARFKHRHCIRLRKPAGVSSKSSVPPTTRMVSGTGFESGSLIGWSAGVLVPSLTQPPATKTNSLADAATADAPAHDAGASHLSANQPPHLPLGGDKTSLSSPTPPSKREALCAAQWHREDTSKSSSITVGLLEQIPANIRELACSCQGSAVDDDLNDCIPGMRVAVVGFGSVVKAFLAAALVGAEGLVTCVEASPSNVYMAEQVAEAYCLETLGLPLVNMKFVVGEYGGMSQLSLTSGALNTDGLKSLQGQAELAVCNCSIQSLEFPASKNTLLELAFSLLKVGGELRVTDLVCSRRLSPRECETMRSTMEERCEDFDCASVRVMTKQFQQKLLLNAPYVGDLQRLYRSLSSDIDLRWTRCNEAEATAINGVAGELLPSLPTDNAQFRRVTFRAFKLEDIENPCEDYGQTAIFNGVDACNSKNGDTEMSSRWYRLDDNWLFHKGVSVRVDGNTAQILQASWLHRLFSVSGDRSRHVGLFTTSLQPSGSTNSHGMPTPRSSEDVPVVPSSDSSGAIQSNGIAIPSSEHLEMVDI</sequence>
<feature type="compositionally biased region" description="Low complexity" evidence="2">
    <location>
        <begin position="290"/>
        <end position="299"/>
    </location>
</feature>
<organism evidence="4 5">
    <name type="scientific">Phytophthora fragariaefolia</name>
    <dbReference type="NCBI Taxonomy" id="1490495"/>
    <lineage>
        <taxon>Eukaryota</taxon>
        <taxon>Sar</taxon>
        <taxon>Stramenopiles</taxon>
        <taxon>Oomycota</taxon>
        <taxon>Peronosporomycetes</taxon>
        <taxon>Peronosporales</taxon>
        <taxon>Peronosporaceae</taxon>
        <taxon>Phytophthora</taxon>
    </lineage>
</organism>
<feature type="compositionally biased region" description="Low complexity" evidence="2">
    <location>
        <begin position="722"/>
        <end position="732"/>
    </location>
</feature>
<dbReference type="AlphaFoldDB" id="A0A9W6YLB2"/>
<dbReference type="OrthoDB" id="167074at2759"/>
<feature type="compositionally biased region" description="Basic and acidic residues" evidence="2">
    <location>
        <begin position="1"/>
        <end position="10"/>
    </location>
</feature>
<evidence type="ECO:0000259" key="3">
    <source>
        <dbReference type="Pfam" id="PF03221"/>
    </source>
</evidence>
<reference evidence="4" key="1">
    <citation type="submission" date="2023-04" db="EMBL/GenBank/DDBJ databases">
        <title>Phytophthora fragariaefolia NBRC 109709.</title>
        <authorList>
            <person name="Ichikawa N."/>
            <person name="Sato H."/>
            <person name="Tonouchi N."/>
        </authorList>
    </citation>
    <scope>NUCLEOTIDE SEQUENCE</scope>
    <source>
        <strain evidence="4">NBRC 109709</strain>
    </source>
</reference>